<evidence type="ECO:0000256" key="1">
    <source>
        <dbReference type="SAM" id="MobiDB-lite"/>
    </source>
</evidence>
<protein>
    <submittedName>
        <fullName evidence="2">Uncharacterized protein</fullName>
    </submittedName>
</protein>
<dbReference type="Proteomes" id="UP001501777">
    <property type="component" value="Unassembled WGS sequence"/>
</dbReference>
<organism evidence="2 3">
    <name type="scientific">Streptomyces longisporus</name>
    <dbReference type="NCBI Taxonomy" id="1948"/>
    <lineage>
        <taxon>Bacteria</taxon>
        <taxon>Bacillati</taxon>
        <taxon>Actinomycetota</taxon>
        <taxon>Actinomycetes</taxon>
        <taxon>Kitasatosporales</taxon>
        <taxon>Streptomycetaceae</taxon>
        <taxon>Streptomyces</taxon>
    </lineage>
</organism>
<evidence type="ECO:0000313" key="3">
    <source>
        <dbReference type="Proteomes" id="UP001501777"/>
    </source>
</evidence>
<sequence length="118" mass="12520">MQTQTTSPAVTTVPLCCRSAIACLPPSRYVRHGPPVVPDNDGWVGGVTRIPGPLPEQPMDTACGVGNVVSVAQQEHRTTTVEQGRFCVARCSCGWRGPARRARSQARADADGHVSLQA</sequence>
<comment type="caution">
    <text evidence="2">The sequence shown here is derived from an EMBL/GenBank/DDBJ whole genome shotgun (WGS) entry which is preliminary data.</text>
</comment>
<keyword evidence="3" id="KW-1185">Reference proteome</keyword>
<reference evidence="3" key="1">
    <citation type="journal article" date="2019" name="Int. J. Syst. Evol. Microbiol.">
        <title>The Global Catalogue of Microorganisms (GCM) 10K type strain sequencing project: providing services to taxonomists for standard genome sequencing and annotation.</title>
        <authorList>
            <consortium name="The Broad Institute Genomics Platform"/>
            <consortium name="The Broad Institute Genome Sequencing Center for Infectious Disease"/>
            <person name="Wu L."/>
            <person name="Ma J."/>
        </authorList>
    </citation>
    <scope>NUCLEOTIDE SEQUENCE [LARGE SCALE GENOMIC DNA]</scope>
    <source>
        <strain evidence="3">JCM 4395</strain>
    </source>
</reference>
<gene>
    <name evidence="2" type="ORF">GCM10010276_16920</name>
</gene>
<name>A0ABP5YGC3_STRLO</name>
<dbReference type="EMBL" id="BAAASG010000005">
    <property type="protein sequence ID" value="GAA2480817.1"/>
    <property type="molecule type" value="Genomic_DNA"/>
</dbReference>
<feature type="region of interest" description="Disordered" evidence="1">
    <location>
        <begin position="97"/>
        <end position="118"/>
    </location>
</feature>
<proteinExistence type="predicted"/>
<evidence type="ECO:0000313" key="2">
    <source>
        <dbReference type="EMBL" id="GAA2480817.1"/>
    </source>
</evidence>
<accession>A0ABP5YGC3</accession>